<reference evidence="1 2" key="1">
    <citation type="submission" date="2016-10" db="EMBL/GenBank/DDBJ databases">
        <authorList>
            <person name="de Groot N.N."/>
        </authorList>
    </citation>
    <scope>NUCLEOTIDE SEQUENCE [LARGE SCALE GENOMIC DNA]</scope>
    <source>
        <strain evidence="1 2">TC2-24</strain>
    </source>
</reference>
<dbReference type="PROSITE" id="PS51257">
    <property type="entry name" value="PROKAR_LIPOPROTEIN"/>
    <property type="match status" value="1"/>
</dbReference>
<dbReference type="EMBL" id="FOIQ01000001">
    <property type="protein sequence ID" value="SEV84129.1"/>
    <property type="molecule type" value="Genomic_DNA"/>
</dbReference>
<dbReference type="Proteomes" id="UP000199373">
    <property type="component" value="Unassembled WGS sequence"/>
</dbReference>
<dbReference type="NCBIfam" id="NF033879">
    <property type="entry name" value="smalltalk"/>
    <property type="match status" value="1"/>
</dbReference>
<name>A0A1I0M788_9BACT</name>
<evidence type="ECO:0000313" key="2">
    <source>
        <dbReference type="Proteomes" id="UP000199373"/>
    </source>
</evidence>
<dbReference type="RefSeq" id="WP_177178358.1">
    <property type="nucleotide sequence ID" value="NZ_FOIQ01000001.1"/>
</dbReference>
<keyword evidence="2" id="KW-1185">Reference proteome</keyword>
<proteinExistence type="predicted"/>
<organism evidence="1 2">
    <name type="scientific">Prevotella aff. ruminicola Tc2-24</name>
    <dbReference type="NCBI Taxonomy" id="81582"/>
    <lineage>
        <taxon>Bacteria</taxon>
        <taxon>Pseudomonadati</taxon>
        <taxon>Bacteroidota</taxon>
        <taxon>Bacteroidia</taxon>
        <taxon>Bacteroidales</taxon>
        <taxon>Prevotellaceae</taxon>
        <taxon>Prevotella</taxon>
    </lineage>
</organism>
<protein>
    <recommendedName>
        <fullName evidence="3">Smalltalk protein</fullName>
    </recommendedName>
</protein>
<dbReference type="InterPro" id="IPR045505">
    <property type="entry name" value="DUF6486"/>
</dbReference>
<evidence type="ECO:0000313" key="1">
    <source>
        <dbReference type="EMBL" id="SEV84129.1"/>
    </source>
</evidence>
<dbReference type="AlphaFoldDB" id="A0A1I0M788"/>
<accession>A0A1I0M788</accession>
<evidence type="ECO:0008006" key="3">
    <source>
        <dbReference type="Google" id="ProtNLM"/>
    </source>
</evidence>
<dbReference type="Pfam" id="PF20096">
    <property type="entry name" value="DUF6486"/>
    <property type="match status" value="1"/>
</dbReference>
<sequence>MKIKLSTIKKVLRLIATILTTVLGTIAVQSCIPS</sequence>
<gene>
    <name evidence="1" type="ORF">SAMN04487850_0389</name>
</gene>